<feature type="compositionally biased region" description="Basic and acidic residues" evidence="3">
    <location>
        <begin position="71"/>
        <end position="83"/>
    </location>
</feature>
<evidence type="ECO:0000313" key="7">
    <source>
        <dbReference type="EnsemblPlants" id="EMT29970"/>
    </source>
</evidence>
<dbReference type="AlphaFoldDB" id="M8BY91"/>
<dbReference type="Pfam" id="PF00931">
    <property type="entry name" value="NB-ARC"/>
    <property type="match status" value="1"/>
</dbReference>
<dbReference type="Gene3D" id="3.40.50.300">
    <property type="entry name" value="P-loop containing nucleotide triphosphate hydrolases"/>
    <property type="match status" value="1"/>
</dbReference>
<dbReference type="PRINTS" id="PR00364">
    <property type="entry name" value="DISEASERSIST"/>
</dbReference>
<dbReference type="InterPro" id="IPR036388">
    <property type="entry name" value="WH-like_DNA-bd_sf"/>
</dbReference>
<evidence type="ECO:0000256" key="3">
    <source>
        <dbReference type="SAM" id="MobiDB-lite"/>
    </source>
</evidence>
<dbReference type="EnsemblPlants" id="EMT29970">
    <property type="protein sequence ID" value="EMT29970"/>
    <property type="gene ID" value="F775_18251"/>
</dbReference>
<dbReference type="GO" id="GO:0002758">
    <property type="term" value="P:innate immune response-activating signaling pathway"/>
    <property type="evidence" value="ECO:0007669"/>
    <property type="project" value="UniProtKB-ARBA"/>
</dbReference>
<keyword evidence="1" id="KW-0677">Repeat</keyword>
<dbReference type="ExpressionAtlas" id="M8BY91">
    <property type="expression patterns" value="baseline"/>
</dbReference>
<feature type="region of interest" description="Disordered" evidence="3">
    <location>
        <begin position="71"/>
        <end position="96"/>
    </location>
</feature>
<sequence length="841" mass="93447">MKQVREVSYDIGDCFDDVNHRLGREPRGSGALVYFRKKWYLLTTLYARRCIATEIRNLKVRAQHVSDRRTRYGVENLTDKDGGDGGADNGDPTDRLTPPLELIGTKKPVGVEHAIAGLGGWFEEAKRDTQAHKKFLAIYGFGGLGKTTLAEELYTKFGDDYDCRASVQASQKFNLVMLLRSLVNQFQEQQAGASQHVSHDKIEELGQKGLKDMLGDQLKNKRYFIFIDDIWSVSAWEDINDSLPEKNASSPKTNGAIMVTTRFKSVAVACCRRNGRLHEHKKLPDENSYKLFRQIISDFSDSPIKAAPDGQITFASVNLTGDERALLKKCGGLPLAIIVVSGLVASKLRSGTTSKTLDEHLQEVNKALSGGLGTHLSTEGVKTILNQCYNDLPADLKTCLLYLSMFPKGIFISRKRLIRRWIAEGFIIEKHGRTVEEVAEDYFSELINRNLIRAVNNSSNGKVKNYQIHDMVLEYIVAKSSDENFITVVGGHWQTPFPSYKGTETVRPQKRPRRKKDGGEDEAVTCSVPDDIAVIPPEIDRLEYLEVLDIRDTEVGELPPSIEKLNRMTHLLTGNKSKRKALMLRKEITKMTALETLSGVGICGSSTSGMVESTKGAAGADWDFLLSAIEHLSSCSLKFLAIDDGFTGFLDKSLSLSKAPPEHLHSLELSGLLSKLPEWINRLHSLEKLTLSLTSLRADTLEVLLELPELFSLTFSLDPTKLSDAGALKILQKNALESDGEIFVPPGGFKRLKLLRLLAPLLPSLSFMEGAMPALERLELRFRTATGVYCLQNLGNLKQILLTVSNKAPKAAEEIKRLVNKIEKNAPTVVVGEYNESSIEK</sequence>
<dbReference type="FunFam" id="1.10.10.10:FF:000322">
    <property type="entry name" value="Probable disease resistance protein At1g63360"/>
    <property type="match status" value="1"/>
</dbReference>
<dbReference type="Pfam" id="PF23559">
    <property type="entry name" value="WHD_DRP"/>
    <property type="match status" value="1"/>
</dbReference>
<evidence type="ECO:0000259" key="5">
    <source>
        <dbReference type="Pfam" id="PF23559"/>
    </source>
</evidence>
<evidence type="ECO:0000256" key="2">
    <source>
        <dbReference type="ARBA" id="ARBA00022821"/>
    </source>
</evidence>
<protein>
    <submittedName>
        <fullName evidence="7">Disease resistance protein RPM1</fullName>
    </submittedName>
</protein>
<dbReference type="SUPFAM" id="SSF52058">
    <property type="entry name" value="L domain-like"/>
    <property type="match status" value="1"/>
</dbReference>
<dbReference type="InterPro" id="IPR027417">
    <property type="entry name" value="P-loop_NTPase"/>
</dbReference>
<dbReference type="InterPro" id="IPR044974">
    <property type="entry name" value="Disease_R_plants"/>
</dbReference>
<organism evidence="7">
    <name type="scientific">Aegilops tauschii</name>
    <name type="common">Tausch's goatgrass</name>
    <name type="synonym">Aegilops squarrosa</name>
    <dbReference type="NCBI Taxonomy" id="37682"/>
    <lineage>
        <taxon>Eukaryota</taxon>
        <taxon>Viridiplantae</taxon>
        <taxon>Streptophyta</taxon>
        <taxon>Embryophyta</taxon>
        <taxon>Tracheophyta</taxon>
        <taxon>Spermatophyta</taxon>
        <taxon>Magnoliopsida</taxon>
        <taxon>Liliopsida</taxon>
        <taxon>Poales</taxon>
        <taxon>Poaceae</taxon>
        <taxon>BOP clade</taxon>
        <taxon>Pooideae</taxon>
        <taxon>Triticodae</taxon>
        <taxon>Triticeae</taxon>
        <taxon>Triticinae</taxon>
        <taxon>Aegilops</taxon>
    </lineage>
</organism>
<dbReference type="GO" id="GO:0009626">
    <property type="term" value="P:plant-type hypersensitive response"/>
    <property type="evidence" value="ECO:0007669"/>
    <property type="project" value="UniProtKB-ARBA"/>
</dbReference>
<dbReference type="PANTHER" id="PTHR23155:SF934">
    <property type="entry name" value="OS11G0604900 PROTEIN"/>
    <property type="match status" value="1"/>
</dbReference>
<dbReference type="Gene3D" id="3.80.10.10">
    <property type="entry name" value="Ribonuclease Inhibitor"/>
    <property type="match status" value="1"/>
</dbReference>
<evidence type="ECO:0000256" key="1">
    <source>
        <dbReference type="ARBA" id="ARBA00022737"/>
    </source>
</evidence>
<dbReference type="GO" id="GO:0042742">
    <property type="term" value="P:defense response to bacterium"/>
    <property type="evidence" value="ECO:0007669"/>
    <property type="project" value="UniProtKB-ARBA"/>
</dbReference>
<name>M8BY91_AEGTA</name>
<feature type="domain" description="Disease resistance R13L4/SHOC-2-like LRR" evidence="6">
    <location>
        <begin position="636"/>
        <end position="823"/>
    </location>
</feature>
<dbReference type="InterPro" id="IPR002182">
    <property type="entry name" value="NB-ARC"/>
</dbReference>
<keyword evidence="2" id="KW-0611">Plant defense</keyword>
<feature type="region of interest" description="Disordered" evidence="3">
    <location>
        <begin position="499"/>
        <end position="523"/>
    </location>
</feature>
<dbReference type="InterPro" id="IPR032675">
    <property type="entry name" value="LRR_dom_sf"/>
</dbReference>
<dbReference type="InterPro" id="IPR058922">
    <property type="entry name" value="WHD_DRP"/>
</dbReference>
<dbReference type="Pfam" id="PF23598">
    <property type="entry name" value="LRR_14"/>
    <property type="match status" value="2"/>
</dbReference>
<feature type="domain" description="NB-ARC" evidence="4">
    <location>
        <begin position="132"/>
        <end position="296"/>
    </location>
</feature>
<feature type="domain" description="Disease resistance R13L4/SHOC-2-like LRR" evidence="6">
    <location>
        <begin position="532"/>
        <end position="610"/>
    </location>
</feature>
<accession>M8BY91</accession>
<dbReference type="InterPro" id="IPR055414">
    <property type="entry name" value="LRR_R13L4/SHOC2-like"/>
</dbReference>
<feature type="domain" description="Disease resistance protein winged helix" evidence="5">
    <location>
        <begin position="405"/>
        <end position="474"/>
    </location>
</feature>
<evidence type="ECO:0000259" key="4">
    <source>
        <dbReference type="Pfam" id="PF00931"/>
    </source>
</evidence>
<dbReference type="GO" id="GO:0043531">
    <property type="term" value="F:ADP binding"/>
    <property type="evidence" value="ECO:0007669"/>
    <property type="project" value="InterPro"/>
</dbReference>
<reference evidence="7" key="1">
    <citation type="submission" date="2015-06" db="UniProtKB">
        <authorList>
            <consortium name="EnsemblPlants"/>
        </authorList>
    </citation>
    <scope>IDENTIFICATION</scope>
</reference>
<evidence type="ECO:0000259" key="6">
    <source>
        <dbReference type="Pfam" id="PF23598"/>
    </source>
</evidence>
<dbReference type="PANTHER" id="PTHR23155">
    <property type="entry name" value="DISEASE RESISTANCE PROTEIN RP"/>
    <property type="match status" value="1"/>
</dbReference>
<dbReference type="Gene3D" id="1.10.10.10">
    <property type="entry name" value="Winged helix-like DNA-binding domain superfamily/Winged helix DNA-binding domain"/>
    <property type="match status" value="1"/>
</dbReference>
<proteinExistence type="predicted"/>
<dbReference type="SUPFAM" id="SSF52540">
    <property type="entry name" value="P-loop containing nucleoside triphosphate hydrolases"/>
    <property type="match status" value="1"/>
</dbReference>